<proteinExistence type="predicted"/>
<dbReference type="HOGENOM" id="CLU_058266_0_0_1"/>
<evidence type="ECO:0000256" key="2">
    <source>
        <dbReference type="ARBA" id="ARBA00023002"/>
    </source>
</evidence>
<reference evidence="4 5" key="1">
    <citation type="submission" date="2013-03" db="EMBL/GenBank/DDBJ databases">
        <title>The Genome Sequence of Exophiala aquamarina CBS 119918.</title>
        <authorList>
            <consortium name="The Broad Institute Genomics Platform"/>
            <person name="Cuomo C."/>
            <person name="de Hoog S."/>
            <person name="Gorbushina A."/>
            <person name="Walker B."/>
            <person name="Young S.K."/>
            <person name="Zeng Q."/>
            <person name="Gargeya S."/>
            <person name="Fitzgerald M."/>
            <person name="Haas B."/>
            <person name="Abouelleil A."/>
            <person name="Allen A.W."/>
            <person name="Alvarado L."/>
            <person name="Arachchi H.M."/>
            <person name="Berlin A.M."/>
            <person name="Chapman S.B."/>
            <person name="Gainer-Dewar J."/>
            <person name="Goldberg J."/>
            <person name="Griggs A."/>
            <person name="Gujja S."/>
            <person name="Hansen M."/>
            <person name="Howarth C."/>
            <person name="Imamovic A."/>
            <person name="Ireland A."/>
            <person name="Larimer J."/>
            <person name="McCowan C."/>
            <person name="Murphy C."/>
            <person name="Pearson M."/>
            <person name="Poon T.W."/>
            <person name="Priest M."/>
            <person name="Roberts A."/>
            <person name="Saif S."/>
            <person name="Shea T."/>
            <person name="Sisk P."/>
            <person name="Sykes S."/>
            <person name="Wortman J."/>
            <person name="Nusbaum C."/>
            <person name="Birren B."/>
        </authorList>
    </citation>
    <scope>NUCLEOTIDE SEQUENCE [LARGE SCALE GENOMIC DNA]</scope>
    <source>
        <strain evidence="4 5">CBS 119918</strain>
    </source>
</reference>
<dbReference type="OrthoDB" id="9974981at2759"/>
<dbReference type="Proteomes" id="UP000027920">
    <property type="component" value="Unassembled WGS sequence"/>
</dbReference>
<dbReference type="Gene3D" id="3.40.50.720">
    <property type="entry name" value="NAD(P)-binding Rossmann-like Domain"/>
    <property type="match status" value="1"/>
</dbReference>
<dbReference type="GO" id="GO:0016491">
    <property type="term" value="F:oxidoreductase activity"/>
    <property type="evidence" value="ECO:0007669"/>
    <property type="project" value="UniProtKB-KW"/>
</dbReference>
<dbReference type="PANTHER" id="PTHR47706">
    <property type="entry name" value="NMRA-LIKE FAMILY PROTEIN"/>
    <property type="match status" value="1"/>
</dbReference>
<dbReference type="InterPro" id="IPR008030">
    <property type="entry name" value="NmrA-like"/>
</dbReference>
<keyword evidence="2" id="KW-0560">Oxidoreductase</keyword>
<dbReference type="InterPro" id="IPR036291">
    <property type="entry name" value="NAD(P)-bd_dom_sf"/>
</dbReference>
<evidence type="ECO:0000313" key="4">
    <source>
        <dbReference type="EMBL" id="KEF52981.1"/>
    </source>
</evidence>
<organism evidence="4 5">
    <name type="scientific">Exophiala aquamarina CBS 119918</name>
    <dbReference type="NCBI Taxonomy" id="1182545"/>
    <lineage>
        <taxon>Eukaryota</taxon>
        <taxon>Fungi</taxon>
        <taxon>Dikarya</taxon>
        <taxon>Ascomycota</taxon>
        <taxon>Pezizomycotina</taxon>
        <taxon>Eurotiomycetes</taxon>
        <taxon>Chaetothyriomycetidae</taxon>
        <taxon>Chaetothyriales</taxon>
        <taxon>Herpotrichiellaceae</taxon>
        <taxon>Exophiala</taxon>
    </lineage>
</organism>
<dbReference type="STRING" id="1182545.A0A072NZD3"/>
<dbReference type="InterPro" id="IPR051609">
    <property type="entry name" value="NmrA/Isoflavone_reductase-like"/>
</dbReference>
<protein>
    <recommendedName>
        <fullName evidence="3">NmrA-like domain-containing protein</fullName>
    </recommendedName>
</protein>
<keyword evidence="1" id="KW-0521">NADP</keyword>
<keyword evidence="5" id="KW-1185">Reference proteome</keyword>
<evidence type="ECO:0000259" key="3">
    <source>
        <dbReference type="Pfam" id="PF05368"/>
    </source>
</evidence>
<evidence type="ECO:0000313" key="5">
    <source>
        <dbReference type="Proteomes" id="UP000027920"/>
    </source>
</evidence>
<evidence type="ECO:0000256" key="1">
    <source>
        <dbReference type="ARBA" id="ARBA00022857"/>
    </source>
</evidence>
<sequence length="322" mass="35424">MTMMGTSSRNPVIAIAGATGHLGTWLVESFLSKDLFPQPPGLVLLSRRHTPRTKAWETLGAQVRILDEGGDIGELTDALEGADVLINAISSSGMQLSDDLVHALPKTTVKLYFPSEFGVDHTIHNFSIPEWDGKKKHFELTQRVLAGSEVLLCRLFVGLFLHAGIGPWFGLHTSKNVYQGIGSLDRPISYTDLGDVAKVISLLAKEVLDGHKVPQNLRIGGTHSSFRRTAEAMEEAGAGTIELRSVELEGFRNKALGRPYNERDAIVFLRFLMGDGGINYRHKDEGGLGNDNETINPNQKYFKWKTMEQFARETGGQPNAKV</sequence>
<dbReference type="PANTHER" id="PTHR47706:SF9">
    <property type="entry name" value="NMRA-LIKE DOMAIN-CONTAINING PROTEIN-RELATED"/>
    <property type="match status" value="1"/>
</dbReference>
<dbReference type="VEuPathDB" id="FungiDB:A1O9_10888"/>
<dbReference type="AlphaFoldDB" id="A0A072NZD3"/>
<name>A0A072NZD3_9EURO</name>
<dbReference type="RefSeq" id="XP_013255571.1">
    <property type="nucleotide sequence ID" value="XM_013400117.1"/>
</dbReference>
<dbReference type="EMBL" id="AMGV01000015">
    <property type="protein sequence ID" value="KEF52981.1"/>
    <property type="molecule type" value="Genomic_DNA"/>
</dbReference>
<gene>
    <name evidence="4" type="ORF">A1O9_10888</name>
</gene>
<dbReference type="Gene3D" id="3.90.25.10">
    <property type="entry name" value="UDP-galactose 4-epimerase, domain 1"/>
    <property type="match status" value="1"/>
</dbReference>
<dbReference type="GeneID" id="25285790"/>
<dbReference type="SUPFAM" id="SSF51735">
    <property type="entry name" value="NAD(P)-binding Rossmann-fold domains"/>
    <property type="match status" value="1"/>
</dbReference>
<accession>A0A072NZD3</accession>
<dbReference type="Pfam" id="PF05368">
    <property type="entry name" value="NmrA"/>
    <property type="match status" value="1"/>
</dbReference>
<comment type="caution">
    <text evidence="4">The sequence shown here is derived from an EMBL/GenBank/DDBJ whole genome shotgun (WGS) entry which is preliminary data.</text>
</comment>
<feature type="domain" description="NmrA-like" evidence="3">
    <location>
        <begin position="12"/>
        <end position="253"/>
    </location>
</feature>